<gene>
    <name evidence="1" type="ORF">A8L45_21020</name>
</gene>
<accession>A0A1C3EA42</accession>
<comment type="caution">
    <text evidence="1">The sequence shown here is derived from an EMBL/GenBank/DDBJ whole genome shotgun (WGS) entry which is preliminary data.</text>
</comment>
<dbReference type="AlphaFoldDB" id="A0A1C3EA42"/>
<name>A0A1C3EA42_9GAMM</name>
<evidence type="ECO:0000313" key="2">
    <source>
        <dbReference type="Proteomes" id="UP000094936"/>
    </source>
</evidence>
<dbReference type="Pfam" id="PF08713">
    <property type="entry name" value="DNA_alkylation"/>
    <property type="match status" value="1"/>
</dbReference>
<dbReference type="RefSeq" id="WP_068905319.1">
    <property type="nucleotide sequence ID" value="NZ_JBHUIF010000009.1"/>
</dbReference>
<organism evidence="1 2">
    <name type="scientific">Veronia pacifica</name>
    <dbReference type="NCBI Taxonomy" id="1080227"/>
    <lineage>
        <taxon>Bacteria</taxon>
        <taxon>Pseudomonadati</taxon>
        <taxon>Pseudomonadota</taxon>
        <taxon>Gammaproteobacteria</taxon>
        <taxon>Vibrionales</taxon>
        <taxon>Vibrionaceae</taxon>
        <taxon>Veronia</taxon>
    </lineage>
</organism>
<evidence type="ECO:0000313" key="1">
    <source>
        <dbReference type="EMBL" id="ODA30125.1"/>
    </source>
</evidence>
<dbReference type="OrthoDB" id="9775346at2"/>
<dbReference type="Proteomes" id="UP000094936">
    <property type="component" value="Unassembled WGS sequence"/>
</dbReference>
<dbReference type="InterPro" id="IPR014825">
    <property type="entry name" value="DNA_alkylation"/>
</dbReference>
<protein>
    <submittedName>
        <fullName evidence="1">DNA alkylation repair protein</fullName>
    </submittedName>
</protein>
<dbReference type="EMBL" id="LYBM01000058">
    <property type="protein sequence ID" value="ODA30125.1"/>
    <property type="molecule type" value="Genomic_DNA"/>
</dbReference>
<dbReference type="PANTHER" id="PTHR34070:SF1">
    <property type="entry name" value="DNA ALKYLATION REPAIR PROTEIN"/>
    <property type="match status" value="1"/>
</dbReference>
<dbReference type="Gene3D" id="1.25.10.90">
    <property type="match status" value="1"/>
</dbReference>
<reference evidence="1 2" key="1">
    <citation type="submission" date="2016-05" db="EMBL/GenBank/DDBJ databases">
        <title>Genomic Taxonomy of the Vibrionaceae.</title>
        <authorList>
            <person name="Gomez-Gil B."/>
            <person name="Enciso-Ibarra J."/>
        </authorList>
    </citation>
    <scope>NUCLEOTIDE SEQUENCE [LARGE SCALE GENOMIC DNA]</scope>
    <source>
        <strain evidence="1 2">CAIM 1920</strain>
    </source>
</reference>
<dbReference type="SUPFAM" id="SSF48371">
    <property type="entry name" value="ARM repeat"/>
    <property type="match status" value="1"/>
</dbReference>
<keyword evidence="2" id="KW-1185">Reference proteome</keyword>
<sequence length="220" mass="25829">MDIVNVVKEELVNLGYPDKVIKTAQVRALSAQIYRTLPDKGIDSVLPLSEALFDIEGWAGWVIAFDWAFRVRKQYTRDTFFVFERWLKTYVRDWGDCDDFCTHALGEIVAQHNDLYELTTRWVDDDNFAVRRAAAVVLIYPINKGRYSGTLPLKTADLLFSDEHYLVQKGYGWMLKVLSTKEPDTVINYLERHYRQMPRTAFRYAMEKLDKNTRRRLMAL</sequence>
<proteinExistence type="predicted"/>
<dbReference type="PANTHER" id="PTHR34070">
    <property type="entry name" value="ARMADILLO-TYPE FOLD"/>
    <property type="match status" value="1"/>
</dbReference>
<dbReference type="InterPro" id="IPR016024">
    <property type="entry name" value="ARM-type_fold"/>
</dbReference>
<dbReference type="CDD" id="cd06561">
    <property type="entry name" value="AlkD_like"/>
    <property type="match status" value="1"/>
</dbReference>
<dbReference type="STRING" id="1080227.A8L45_21020"/>